<name>A0A1S2M338_9BACI</name>
<sequence length="107" mass="11649">MTACSNQSSFDGSRTGNNEQFIMEYNLLNDTKTHEMELEQGAIIDVTIENIKGRLDVIVANVNGGEIYRGNDASSGHFLIEIPKTGTYLFTVTGSKAKGGVSFKIVE</sequence>
<dbReference type="AlphaFoldDB" id="A0A1S2M338"/>
<gene>
    <name evidence="1" type="ORF">BKP45_14255</name>
</gene>
<evidence type="ECO:0008006" key="3">
    <source>
        <dbReference type="Google" id="ProtNLM"/>
    </source>
</evidence>
<comment type="caution">
    <text evidence="1">The sequence shown here is derived from an EMBL/GenBank/DDBJ whole genome shotgun (WGS) entry which is preliminary data.</text>
</comment>
<dbReference type="Proteomes" id="UP000180057">
    <property type="component" value="Unassembled WGS sequence"/>
</dbReference>
<accession>A0A1S2M338</accession>
<keyword evidence="2" id="KW-1185">Reference proteome</keyword>
<protein>
    <recommendedName>
        <fullName evidence="3">Peptidase C-terminal archaeal/bacterial domain-containing protein</fullName>
    </recommendedName>
</protein>
<organism evidence="1 2">
    <name type="scientific">Anaerobacillus alkalidiazotrophicus</name>
    <dbReference type="NCBI Taxonomy" id="472963"/>
    <lineage>
        <taxon>Bacteria</taxon>
        <taxon>Bacillati</taxon>
        <taxon>Bacillota</taxon>
        <taxon>Bacilli</taxon>
        <taxon>Bacillales</taxon>
        <taxon>Bacillaceae</taxon>
        <taxon>Anaerobacillus</taxon>
    </lineage>
</organism>
<dbReference type="EMBL" id="MLQS01000020">
    <property type="protein sequence ID" value="OIJ19169.1"/>
    <property type="molecule type" value="Genomic_DNA"/>
</dbReference>
<evidence type="ECO:0000313" key="2">
    <source>
        <dbReference type="Proteomes" id="UP000180057"/>
    </source>
</evidence>
<proteinExistence type="predicted"/>
<reference evidence="1 2" key="1">
    <citation type="submission" date="2016-10" db="EMBL/GenBank/DDBJ databases">
        <title>Draft genome sequences of four alkaliphilic bacteria belonging to the Anaerobacillus genus.</title>
        <authorList>
            <person name="Bassil N.M."/>
            <person name="Lloyd J.R."/>
        </authorList>
    </citation>
    <scope>NUCLEOTIDE SEQUENCE [LARGE SCALE GENOMIC DNA]</scope>
    <source>
        <strain evidence="1 2">DSM 22531</strain>
    </source>
</reference>
<evidence type="ECO:0000313" key="1">
    <source>
        <dbReference type="EMBL" id="OIJ19169.1"/>
    </source>
</evidence>